<dbReference type="Gene3D" id="3.30.70.2280">
    <property type="match status" value="1"/>
</dbReference>
<gene>
    <name evidence="2" type="ORF">KXQ929_LOCUS52293</name>
</gene>
<sequence>MQTDKASGEADDSSKSVLSKQAGYTTYKLSTNDEIKSVGFVFTMLRKSFGDDFDAKGNVPQIAFTKDFRSAIFDLPSSKCPISCFILLSKAKPRFRKEKELILL</sequence>
<feature type="domain" description="GUCT" evidence="1">
    <location>
        <begin position="14"/>
        <end position="80"/>
    </location>
</feature>
<dbReference type="SUPFAM" id="SSF54928">
    <property type="entry name" value="RNA-binding domain, RBD"/>
    <property type="match status" value="1"/>
</dbReference>
<name>A0A820QHA1_9BILA</name>
<reference evidence="2" key="1">
    <citation type="submission" date="2021-02" db="EMBL/GenBank/DDBJ databases">
        <authorList>
            <person name="Nowell W R."/>
        </authorList>
    </citation>
    <scope>NUCLEOTIDE SEQUENCE</scope>
</reference>
<dbReference type="GO" id="GO:0003724">
    <property type="term" value="F:RNA helicase activity"/>
    <property type="evidence" value="ECO:0007669"/>
    <property type="project" value="UniProtKB-EC"/>
</dbReference>
<proteinExistence type="predicted"/>
<organism evidence="2 3">
    <name type="scientific">Adineta steineri</name>
    <dbReference type="NCBI Taxonomy" id="433720"/>
    <lineage>
        <taxon>Eukaryota</taxon>
        <taxon>Metazoa</taxon>
        <taxon>Spiralia</taxon>
        <taxon>Gnathifera</taxon>
        <taxon>Rotifera</taxon>
        <taxon>Eurotatoria</taxon>
        <taxon>Bdelloidea</taxon>
        <taxon>Adinetida</taxon>
        <taxon>Adinetidae</taxon>
        <taxon>Adineta</taxon>
    </lineage>
</organism>
<comment type="caution">
    <text evidence="2">The sequence shown here is derived from an EMBL/GenBank/DDBJ whole genome shotgun (WGS) entry which is preliminary data.</text>
</comment>
<dbReference type="Proteomes" id="UP000663868">
    <property type="component" value="Unassembled WGS sequence"/>
</dbReference>
<accession>A0A820QHA1</accession>
<evidence type="ECO:0000259" key="1">
    <source>
        <dbReference type="Pfam" id="PF08152"/>
    </source>
</evidence>
<dbReference type="GO" id="GO:0005524">
    <property type="term" value="F:ATP binding"/>
    <property type="evidence" value="ECO:0007669"/>
    <property type="project" value="InterPro"/>
</dbReference>
<feature type="non-terminal residue" evidence="2">
    <location>
        <position position="1"/>
    </location>
</feature>
<dbReference type="GO" id="GO:0003723">
    <property type="term" value="F:RNA binding"/>
    <property type="evidence" value="ECO:0007669"/>
    <property type="project" value="UniProtKB-KW"/>
</dbReference>
<dbReference type="AlphaFoldDB" id="A0A820QHA1"/>
<dbReference type="InterPro" id="IPR035979">
    <property type="entry name" value="RBD_domain_sf"/>
</dbReference>
<protein>
    <recommendedName>
        <fullName evidence="1">GUCT domain-containing protein</fullName>
    </recommendedName>
</protein>
<dbReference type="Pfam" id="PF08152">
    <property type="entry name" value="GUCT"/>
    <property type="match status" value="1"/>
</dbReference>
<evidence type="ECO:0000313" key="3">
    <source>
        <dbReference type="Proteomes" id="UP000663868"/>
    </source>
</evidence>
<dbReference type="GO" id="GO:0016787">
    <property type="term" value="F:hydrolase activity"/>
    <property type="evidence" value="ECO:0007669"/>
    <property type="project" value="UniProtKB-KW"/>
</dbReference>
<evidence type="ECO:0000313" key="2">
    <source>
        <dbReference type="EMBL" id="CAF4422760.1"/>
    </source>
</evidence>
<dbReference type="EMBL" id="CAJOBB010027409">
    <property type="protein sequence ID" value="CAF4422760.1"/>
    <property type="molecule type" value="Genomic_DNA"/>
</dbReference>
<dbReference type="InterPro" id="IPR012562">
    <property type="entry name" value="GUCT"/>
</dbReference>